<protein>
    <recommendedName>
        <fullName evidence="3">DUF4738 domain-containing protein</fullName>
    </recommendedName>
</protein>
<proteinExistence type="predicted"/>
<dbReference type="Gene3D" id="2.40.128.510">
    <property type="entry name" value="Protein of unknown function DUF4738"/>
    <property type="match status" value="1"/>
</dbReference>
<dbReference type="InterPro" id="IPR031762">
    <property type="entry name" value="DUF4738"/>
</dbReference>
<evidence type="ECO:0000313" key="1">
    <source>
        <dbReference type="EMBL" id="SJZ47126.1"/>
    </source>
</evidence>
<dbReference type="AlphaFoldDB" id="A0A1T4KXH8"/>
<organism evidence="1 2">
    <name type="scientific">Segatella oulorum</name>
    <dbReference type="NCBI Taxonomy" id="28136"/>
    <lineage>
        <taxon>Bacteria</taxon>
        <taxon>Pseudomonadati</taxon>
        <taxon>Bacteroidota</taxon>
        <taxon>Bacteroidia</taxon>
        <taxon>Bacteroidales</taxon>
        <taxon>Prevotellaceae</taxon>
        <taxon>Segatella</taxon>
    </lineage>
</organism>
<dbReference type="Pfam" id="PF15889">
    <property type="entry name" value="DUF4738"/>
    <property type="match status" value="1"/>
</dbReference>
<dbReference type="eggNOG" id="ENOG502ZNEJ">
    <property type="taxonomic scope" value="Bacteria"/>
</dbReference>
<dbReference type="RefSeq" id="WP_025070077.1">
    <property type="nucleotide sequence ID" value="NZ_FUXK01000002.1"/>
</dbReference>
<name>A0A1T4KXH8_9BACT</name>
<accession>A0A1T4KXH8</accession>
<dbReference type="STRING" id="28136.SAMN02745202_00210"/>
<gene>
    <name evidence="1" type="ORF">SAMN02745202_00210</name>
</gene>
<sequence>MQHILFKFAWSGVLLGILFACKPSSRSPENNCVTEDVAAKKMLQGVWLNDDEEEPAFRVVGDTIFYPDSTSQPVYFQIVHDTLMLHSANLAKYIIVKQAPHLFVFKNQNGDAVRCVKTTDKSYLNYFETSRPQALNQGKLIKRDSVVIYGNDRYHWYIQVNPTSYKVAKPTYNDDGVEVDNIYYDNIVHVSLFRGATKLYSRDFRKRDFSQHIPVGVLRQSILSDIVYTGATPKGFHFAANVSVPDSPTSYILNIVIDFQGKASY</sequence>
<dbReference type="PROSITE" id="PS51257">
    <property type="entry name" value="PROKAR_LIPOPROTEIN"/>
    <property type="match status" value="1"/>
</dbReference>
<evidence type="ECO:0000313" key="2">
    <source>
        <dbReference type="Proteomes" id="UP000190065"/>
    </source>
</evidence>
<dbReference type="EMBL" id="FUXK01000002">
    <property type="protein sequence ID" value="SJZ47126.1"/>
    <property type="molecule type" value="Genomic_DNA"/>
</dbReference>
<reference evidence="1 2" key="1">
    <citation type="submission" date="2017-02" db="EMBL/GenBank/DDBJ databases">
        <authorList>
            <person name="Peterson S.W."/>
        </authorList>
    </citation>
    <scope>NUCLEOTIDE SEQUENCE [LARGE SCALE GENOMIC DNA]</scope>
    <source>
        <strain evidence="1 2">ATCC 43324</strain>
    </source>
</reference>
<evidence type="ECO:0008006" key="3">
    <source>
        <dbReference type="Google" id="ProtNLM"/>
    </source>
</evidence>
<dbReference type="Proteomes" id="UP000190065">
    <property type="component" value="Unassembled WGS sequence"/>
</dbReference>